<dbReference type="EMBL" id="JAENIL010000121">
    <property type="protein sequence ID" value="MBK1880697.1"/>
    <property type="molecule type" value="Genomic_DNA"/>
</dbReference>
<comment type="caution">
    <text evidence="2">The sequence shown here is derived from an EMBL/GenBank/DDBJ whole genome shotgun (WGS) entry which is preliminary data.</text>
</comment>
<evidence type="ECO:0000313" key="3">
    <source>
        <dbReference type="Proteomes" id="UP000617628"/>
    </source>
</evidence>
<protein>
    <recommendedName>
        <fullName evidence="4">PEGA domain-containing protein</fullName>
    </recommendedName>
</protein>
<dbReference type="Proteomes" id="UP000617628">
    <property type="component" value="Unassembled WGS sequence"/>
</dbReference>
<keyword evidence="1" id="KW-0732">Signal</keyword>
<dbReference type="PROSITE" id="PS51257">
    <property type="entry name" value="PROKAR_LIPOPROTEIN"/>
    <property type="match status" value="1"/>
</dbReference>
<feature type="signal peptide" evidence="1">
    <location>
        <begin position="1"/>
        <end position="21"/>
    </location>
</feature>
<name>A0A934S1N4_9BACT</name>
<keyword evidence="3" id="KW-1185">Reference proteome</keyword>
<proteinExistence type="predicted"/>
<organism evidence="2 3">
    <name type="scientific">Pelagicoccus mobilis</name>
    <dbReference type="NCBI Taxonomy" id="415221"/>
    <lineage>
        <taxon>Bacteria</taxon>
        <taxon>Pseudomonadati</taxon>
        <taxon>Verrucomicrobiota</taxon>
        <taxon>Opitutia</taxon>
        <taxon>Puniceicoccales</taxon>
        <taxon>Pelagicoccaceae</taxon>
        <taxon>Pelagicoccus</taxon>
    </lineage>
</organism>
<reference evidence="2" key="1">
    <citation type="submission" date="2021-01" db="EMBL/GenBank/DDBJ databases">
        <title>Modified the classification status of verrucomicrobia.</title>
        <authorList>
            <person name="Feng X."/>
        </authorList>
    </citation>
    <scope>NUCLEOTIDE SEQUENCE</scope>
    <source>
        <strain evidence="2">KCTC 13126</strain>
    </source>
</reference>
<evidence type="ECO:0008006" key="4">
    <source>
        <dbReference type="Google" id="ProtNLM"/>
    </source>
</evidence>
<sequence>MKPILLALLSLLVFGCSQPEAEQYSVSFFGVDAETKEEIDIKIKPLDPNTGPGFAIDPKNEKLMMTWSTPVKLSIIRDGYKEKIITVDSQTERNLSVEMERLNH</sequence>
<dbReference type="RefSeq" id="WP_200359932.1">
    <property type="nucleotide sequence ID" value="NZ_JAENIL010000121.1"/>
</dbReference>
<dbReference type="AlphaFoldDB" id="A0A934S1N4"/>
<evidence type="ECO:0000256" key="1">
    <source>
        <dbReference type="SAM" id="SignalP"/>
    </source>
</evidence>
<gene>
    <name evidence="2" type="ORF">JIN87_27695</name>
</gene>
<accession>A0A934S1N4</accession>
<evidence type="ECO:0000313" key="2">
    <source>
        <dbReference type="EMBL" id="MBK1880697.1"/>
    </source>
</evidence>
<feature type="chain" id="PRO_5037967624" description="PEGA domain-containing protein" evidence="1">
    <location>
        <begin position="22"/>
        <end position="104"/>
    </location>
</feature>